<protein>
    <submittedName>
        <fullName evidence="3">CoA transferase</fullName>
    </submittedName>
</protein>
<dbReference type="RefSeq" id="WP_185137456.1">
    <property type="nucleotide sequence ID" value="NZ_JACJVR010000073.1"/>
</dbReference>
<dbReference type="SUPFAM" id="SSF89796">
    <property type="entry name" value="CoA-transferase family III (CaiB/BaiF)"/>
    <property type="match status" value="1"/>
</dbReference>
<feature type="compositionally biased region" description="Polar residues" evidence="2">
    <location>
        <begin position="416"/>
        <end position="430"/>
    </location>
</feature>
<evidence type="ECO:0000313" key="4">
    <source>
        <dbReference type="Proteomes" id="UP000553776"/>
    </source>
</evidence>
<evidence type="ECO:0000256" key="1">
    <source>
        <dbReference type="ARBA" id="ARBA00022679"/>
    </source>
</evidence>
<gene>
    <name evidence="3" type="ORF">H7B90_18995</name>
</gene>
<dbReference type="Gene3D" id="3.40.50.10540">
    <property type="entry name" value="Crotonobetainyl-coa:carnitine coa-transferase, domain 1"/>
    <property type="match status" value="1"/>
</dbReference>
<dbReference type="InterPro" id="IPR023606">
    <property type="entry name" value="CoA-Trfase_III_dom_1_sf"/>
</dbReference>
<feature type="region of interest" description="Disordered" evidence="2">
    <location>
        <begin position="401"/>
        <end position="460"/>
    </location>
</feature>
<keyword evidence="4" id="KW-1185">Reference proteome</keyword>
<dbReference type="PANTHER" id="PTHR48207:SF3">
    <property type="entry name" value="SUCCINATE--HYDROXYMETHYLGLUTARATE COA-TRANSFERASE"/>
    <property type="match status" value="1"/>
</dbReference>
<comment type="caution">
    <text evidence="3">The sequence shown here is derived from an EMBL/GenBank/DDBJ whole genome shotgun (WGS) entry which is preliminary data.</text>
</comment>
<dbReference type="Proteomes" id="UP000553776">
    <property type="component" value="Unassembled WGS sequence"/>
</dbReference>
<dbReference type="EMBL" id="JACJVR010000073">
    <property type="protein sequence ID" value="MBB6693482.1"/>
    <property type="molecule type" value="Genomic_DNA"/>
</dbReference>
<keyword evidence="1 3" id="KW-0808">Transferase</keyword>
<dbReference type="GO" id="GO:0008410">
    <property type="term" value="F:CoA-transferase activity"/>
    <property type="evidence" value="ECO:0007669"/>
    <property type="project" value="TreeGrafter"/>
</dbReference>
<dbReference type="Gene3D" id="3.30.1540.10">
    <property type="entry name" value="formyl-coa transferase, domain 3"/>
    <property type="match status" value="1"/>
</dbReference>
<dbReference type="InterPro" id="IPR003673">
    <property type="entry name" value="CoA-Trfase_fam_III"/>
</dbReference>
<organism evidence="3 4">
    <name type="scientific">Cohnella xylanilytica</name>
    <dbReference type="NCBI Taxonomy" id="557555"/>
    <lineage>
        <taxon>Bacteria</taxon>
        <taxon>Bacillati</taxon>
        <taxon>Bacillota</taxon>
        <taxon>Bacilli</taxon>
        <taxon>Bacillales</taxon>
        <taxon>Paenibacillaceae</taxon>
        <taxon>Cohnella</taxon>
    </lineage>
</organism>
<dbReference type="AlphaFoldDB" id="A0A841U210"/>
<reference evidence="3 4" key="1">
    <citation type="submission" date="2020-08" db="EMBL/GenBank/DDBJ databases">
        <title>Cohnella phylogeny.</title>
        <authorList>
            <person name="Dunlap C."/>
        </authorList>
    </citation>
    <scope>NUCLEOTIDE SEQUENCE [LARGE SCALE GENOMIC DNA]</scope>
    <source>
        <strain evidence="3 4">DSM 25239</strain>
    </source>
</reference>
<dbReference type="PANTHER" id="PTHR48207">
    <property type="entry name" value="SUCCINATE--HYDROXYMETHYLGLUTARATE COA-TRANSFERASE"/>
    <property type="match status" value="1"/>
</dbReference>
<evidence type="ECO:0000313" key="3">
    <source>
        <dbReference type="EMBL" id="MBB6693482.1"/>
    </source>
</evidence>
<name>A0A841U210_9BACL</name>
<dbReference type="InterPro" id="IPR044855">
    <property type="entry name" value="CoA-Trfase_III_dom3_sf"/>
</dbReference>
<dbReference type="InterPro" id="IPR050483">
    <property type="entry name" value="CoA-transferase_III_domain"/>
</dbReference>
<accession>A0A841U210</accession>
<sequence length="460" mass="49630">MGPLEGIKVIEIAHWLVAPYCTNMLSDLGAEVVKIEPLTGDQVRGSGSYFKDGESYLFAAYNHGKRSVSLNLKEPEGLQIALDLCRGADVIVENYRPGTCDKLGVGYERIREINPRIVYCSISAFGDTPEYARRPGMDPIVQGMGAVMSLTGEAGANGKPLLVGVPVADNSTAYMAFGAICAALLDRERTGKGQRVQLNLIDTMAFNLSTRFGQYVATGRSPEPMGSQHAEVVPYQAFRTRDGWLMAGAQTDRAWRVFCEVIGRPELADHPDYATNRLRLAHRERLTERLDAVFAERTTEEWCAALAEHNVLHGPIWDVEQLVGSDLIRDHGIIENVEHSVFGSLPVLRTPIRFSESEVAVQGPPPLLGEHTREVLRELGYDAAEIERLVRFGVVNVRDGRGAQRPTAEPPAGSPAGTTLRSSAAPTAGSTAEPAVGSMTESAISSTSGTPTGTTGGETA</sequence>
<proteinExistence type="predicted"/>
<evidence type="ECO:0000256" key="2">
    <source>
        <dbReference type="SAM" id="MobiDB-lite"/>
    </source>
</evidence>
<dbReference type="Pfam" id="PF02515">
    <property type="entry name" value="CoA_transf_3"/>
    <property type="match status" value="1"/>
</dbReference>